<evidence type="ECO:0000313" key="4">
    <source>
        <dbReference type="Proteomes" id="UP001201812"/>
    </source>
</evidence>
<dbReference type="AlphaFoldDB" id="A0AAD4N3X3"/>
<dbReference type="InterPro" id="IPR036383">
    <property type="entry name" value="TSP1_rpt_sf"/>
</dbReference>
<evidence type="ECO:0000256" key="2">
    <source>
        <dbReference type="SAM" id="SignalP"/>
    </source>
</evidence>
<sequence>MAPRCGHHPIIILRTSFWVLIVAAFHGMELISASRCVVSSWRPWSECMGGCDFAQRVRNRDVIRPAFPERNPHDGQLYLRECPPLYEVENCTPKECEDESPFAKPPSLRSLPIFSSRELENAARNKHNKVRSKGVALPTNESANNIDGSNRTSNPIKSARNGNDEKTRKSNDPKRARLAGTNVFFAPANRTDCDHKNHRCCKLTRTICPDGTKPKQLIRWFRLKDEPFCRAFHYPYCGTKIEAVEQPLAAENACTELCFSSAEKTILSSLRII</sequence>
<dbReference type="SUPFAM" id="SSF82895">
    <property type="entry name" value="TSP-1 type 1 repeat"/>
    <property type="match status" value="1"/>
</dbReference>
<evidence type="ECO:0000256" key="1">
    <source>
        <dbReference type="SAM" id="MobiDB-lite"/>
    </source>
</evidence>
<dbReference type="Gene3D" id="2.20.100.10">
    <property type="entry name" value="Thrombospondin type-1 (TSP1) repeat"/>
    <property type="match status" value="1"/>
</dbReference>
<gene>
    <name evidence="3" type="ORF">DdX_09671</name>
</gene>
<accession>A0AAD4N3X3</accession>
<dbReference type="EMBL" id="JAKKPZ010000019">
    <property type="protein sequence ID" value="KAI1712129.1"/>
    <property type="molecule type" value="Genomic_DNA"/>
</dbReference>
<proteinExistence type="predicted"/>
<protein>
    <recommendedName>
        <fullName evidence="5">BPTI/Kunitz inhibitor domain-containing protein</fullName>
    </recommendedName>
</protein>
<feature type="compositionally biased region" description="Basic and acidic residues" evidence="1">
    <location>
        <begin position="162"/>
        <end position="175"/>
    </location>
</feature>
<feature type="signal peptide" evidence="2">
    <location>
        <begin position="1"/>
        <end position="33"/>
    </location>
</feature>
<reference evidence="3" key="1">
    <citation type="submission" date="2022-01" db="EMBL/GenBank/DDBJ databases">
        <title>Genome Sequence Resource for Two Populations of Ditylenchus destructor, the Migratory Endoparasitic Phytonematode.</title>
        <authorList>
            <person name="Zhang H."/>
            <person name="Lin R."/>
            <person name="Xie B."/>
        </authorList>
    </citation>
    <scope>NUCLEOTIDE SEQUENCE</scope>
    <source>
        <strain evidence="3">BazhouSP</strain>
    </source>
</reference>
<dbReference type="InterPro" id="IPR000884">
    <property type="entry name" value="TSP1_rpt"/>
</dbReference>
<evidence type="ECO:0008006" key="5">
    <source>
        <dbReference type="Google" id="ProtNLM"/>
    </source>
</evidence>
<dbReference type="Proteomes" id="UP001201812">
    <property type="component" value="Unassembled WGS sequence"/>
</dbReference>
<organism evidence="3 4">
    <name type="scientific">Ditylenchus destructor</name>
    <dbReference type="NCBI Taxonomy" id="166010"/>
    <lineage>
        <taxon>Eukaryota</taxon>
        <taxon>Metazoa</taxon>
        <taxon>Ecdysozoa</taxon>
        <taxon>Nematoda</taxon>
        <taxon>Chromadorea</taxon>
        <taxon>Rhabditida</taxon>
        <taxon>Tylenchina</taxon>
        <taxon>Tylenchomorpha</taxon>
        <taxon>Sphaerularioidea</taxon>
        <taxon>Anguinidae</taxon>
        <taxon>Anguininae</taxon>
        <taxon>Ditylenchus</taxon>
    </lineage>
</organism>
<feature type="region of interest" description="Disordered" evidence="1">
    <location>
        <begin position="121"/>
        <end position="177"/>
    </location>
</feature>
<name>A0AAD4N3X3_9BILA</name>
<comment type="caution">
    <text evidence="3">The sequence shown here is derived from an EMBL/GenBank/DDBJ whole genome shotgun (WGS) entry which is preliminary data.</text>
</comment>
<keyword evidence="4" id="KW-1185">Reference proteome</keyword>
<keyword evidence="2" id="KW-0732">Signal</keyword>
<evidence type="ECO:0000313" key="3">
    <source>
        <dbReference type="EMBL" id="KAI1712129.1"/>
    </source>
</evidence>
<feature type="compositionally biased region" description="Polar residues" evidence="1">
    <location>
        <begin position="139"/>
        <end position="156"/>
    </location>
</feature>
<feature type="chain" id="PRO_5042226123" description="BPTI/Kunitz inhibitor domain-containing protein" evidence="2">
    <location>
        <begin position="34"/>
        <end position="273"/>
    </location>
</feature>
<dbReference type="PROSITE" id="PS50092">
    <property type="entry name" value="TSP1"/>
    <property type="match status" value="1"/>
</dbReference>